<sequence length="705" mass="74254">MSSLPASLPARVCATLAATLALMSMPSIASASAEPSVASAPTGADTQCEANVPDAGGFTPVLGIDLPASANWLNQTPQYSFDRTADLTTGFDRVGYCLELDGPNGPQWVWTSMEAFTTDTHRLGLPTMSGQITRQRVDDLDVRTNVPGVTTGTGQTGYLEMWPNRYASGASTQVANASSQTYDADDSVNGGTLGHGSFQVHQIGPTRTSALTPKTVFAVNGFTQSPPLSMGIGTNASGQPDWTFANNANNHTTRRLTVYARPDLVSLTAAPKDRELYPRDAAGGASVPVSGRVTDNRVKVVQLWVSTGGRSRVHAAPVRNGAFTLAPRITAGLHAYDLRLRAVGAGVDREVAHWTDIVSGDAYVIQGQSNAQAARYVGDSAGEESPYLRSFGSSTTDATLSGADRVWHYATGDVTYQSGSAGQWAIRMGRKMVDTYKVPVALINGAHGGQPIAFFQRNDGDPDAIATNYGRLRQRLTAAGILGDIRGVLFYQGESDNDNAAVHVAGFTSLLEDWRSDFGANIPGGSKYYTYQVRTSPCGNSTTINLRDAQRRMGDTLGVTVLSTNGLSGHDGCHYAWVDGYREMGDHTFAVVARDLYGGPSAGVAPPNPQSAAFSNADHSQVTVQLRSTDPLTVDPGSEADFQIDGSTVKVTSVAYEAGGKLVLTLSGPATGATGVSYLAHLRSGPWITNAVGAGLLAFTGIRLD</sequence>
<proteinExistence type="predicted"/>
<keyword evidence="2" id="KW-0732">Signal</keyword>
<protein>
    <recommendedName>
        <fullName evidence="3">Sialate O-acetylesterase domain-containing protein</fullName>
    </recommendedName>
</protein>
<feature type="signal peptide" evidence="2">
    <location>
        <begin position="1"/>
        <end position="29"/>
    </location>
</feature>
<keyword evidence="5" id="KW-1185">Reference proteome</keyword>
<accession>A0ABR7LV20</accession>
<evidence type="ECO:0000313" key="5">
    <source>
        <dbReference type="Proteomes" id="UP000805614"/>
    </source>
</evidence>
<gene>
    <name evidence="4" type="ORF">HKK74_24455</name>
</gene>
<keyword evidence="1" id="KW-0378">Hydrolase</keyword>
<feature type="chain" id="PRO_5045950657" description="Sialate O-acetylesterase domain-containing protein" evidence="2">
    <location>
        <begin position="30"/>
        <end position="705"/>
    </location>
</feature>
<evidence type="ECO:0000256" key="1">
    <source>
        <dbReference type="ARBA" id="ARBA00022801"/>
    </source>
</evidence>
<dbReference type="EMBL" id="JABVEC010000020">
    <property type="protein sequence ID" value="MBC6468624.1"/>
    <property type="molecule type" value="Genomic_DNA"/>
</dbReference>
<dbReference type="InterPro" id="IPR005181">
    <property type="entry name" value="SASA"/>
</dbReference>
<dbReference type="InterPro" id="IPR036514">
    <property type="entry name" value="SGNH_hydro_sf"/>
</dbReference>
<dbReference type="RefSeq" id="WP_187245675.1">
    <property type="nucleotide sequence ID" value="NZ_BAAAOK010000001.1"/>
</dbReference>
<evidence type="ECO:0000256" key="2">
    <source>
        <dbReference type="SAM" id="SignalP"/>
    </source>
</evidence>
<dbReference type="Pfam" id="PF03629">
    <property type="entry name" value="SASA"/>
    <property type="match status" value="1"/>
</dbReference>
<dbReference type="Proteomes" id="UP000805614">
    <property type="component" value="Unassembled WGS sequence"/>
</dbReference>
<comment type="caution">
    <text evidence="4">The sequence shown here is derived from an EMBL/GenBank/DDBJ whole genome shotgun (WGS) entry which is preliminary data.</text>
</comment>
<dbReference type="SUPFAM" id="SSF52266">
    <property type="entry name" value="SGNH hydrolase"/>
    <property type="match status" value="1"/>
</dbReference>
<organism evidence="4 5">
    <name type="scientific">Actinomadura alba</name>
    <dbReference type="NCBI Taxonomy" id="406431"/>
    <lineage>
        <taxon>Bacteria</taxon>
        <taxon>Bacillati</taxon>
        <taxon>Actinomycetota</taxon>
        <taxon>Actinomycetes</taxon>
        <taxon>Streptosporangiales</taxon>
        <taxon>Thermomonosporaceae</taxon>
        <taxon>Actinomadura</taxon>
    </lineage>
</organism>
<feature type="domain" description="Sialate O-acetylesterase" evidence="3">
    <location>
        <begin position="361"/>
        <end position="585"/>
    </location>
</feature>
<dbReference type="Gene3D" id="3.40.50.1110">
    <property type="entry name" value="SGNH hydrolase"/>
    <property type="match status" value="1"/>
</dbReference>
<reference evidence="4 5" key="1">
    <citation type="submission" date="2020-06" db="EMBL/GenBank/DDBJ databases">
        <title>Actinomadura xiongansis sp. nov., isolated from soil of Baiyangdian.</title>
        <authorList>
            <person name="Zhang X."/>
        </authorList>
    </citation>
    <scope>NUCLEOTIDE SEQUENCE [LARGE SCALE GENOMIC DNA]</scope>
    <source>
        <strain evidence="4 5">HBUM206468</strain>
    </source>
</reference>
<evidence type="ECO:0000313" key="4">
    <source>
        <dbReference type="EMBL" id="MBC6468624.1"/>
    </source>
</evidence>
<evidence type="ECO:0000259" key="3">
    <source>
        <dbReference type="Pfam" id="PF03629"/>
    </source>
</evidence>
<name>A0ABR7LV20_9ACTN</name>